<dbReference type="EMBL" id="JACIGK010000014">
    <property type="protein sequence ID" value="MBB4266523.1"/>
    <property type="molecule type" value="Genomic_DNA"/>
</dbReference>
<organism evidence="2 3">
    <name type="scientific">Roseospira visakhapatnamensis</name>
    <dbReference type="NCBI Taxonomy" id="390880"/>
    <lineage>
        <taxon>Bacteria</taxon>
        <taxon>Pseudomonadati</taxon>
        <taxon>Pseudomonadota</taxon>
        <taxon>Alphaproteobacteria</taxon>
        <taxon>Rhodospirillales</taxon>
        <taxon>Rhodospirillaceae</taxon>
        <taxon>Roseospira</taxon>
    </lineage>
</organism>
<feature type="transmembrane region" description="Helical" evidence="1">
    <location>
        <begin position="169"/>
        <end position="188"/>
    </location>
</feature>
<dbReference type="Proteomes" id="UP000554286">
    <property type="component" value="Unassembled WGS sequence"/>
</dbReference>
<keyword evidence="1" id="KW-0472">Membrane</keyword>
<dbReference type="AlphaFoldDB" id="A0A7W6WA59"/>
<dbReference type="RefSeq" id="WP_184045041.1">
    <property type="nucleotide sequence ID" value="NZ_JACIGK010000014.1"/>
</dbReference>
<accession>A0A7W6WA59</accession>
<feature type="transmembrane region" description="Helical" evidence="1">
    <location>
        <begin position="194"/>
        <end position="213"/>
    </location>
</feature>
<feature type="transmembrane region" description="Helical" evidence="1">
    <location>
        <begin position="90"/>
        <end position="112"/>
    </location>
</feature>
<feature type="transmembrane region" description="Helical" evidence="1">
    <location>
        <begin position="12"/>
        <end position="32"/>
    </location>
</feature>
<gene>
    <name evidence="2" type="ORF">GGD89_002155</name>
</gene>
<comment type="caution">
    <text evidence="2">The sequence shown here is derived from an EMBL/GenBank/DDBJ whole genome shotgun (WGS) entry which is preliminary data.</text>
</comment>
<evidence type="ECO:0000256" key="1">
    <source>
        <dbReference type="SAM" id="Phobius"/>
    </source>
</evidence>
<evidence type="ECO:0000313" key="2">
    <source>
        <dbReference type="EMBL" id="MBB4266523.1"/>
    </source>
</evidence>
<name>A0A7W6WA59_9PROT</name>
<protein>
    <submittedName>
        <fullName evidence="2">Uncharacterized protein</fullName>
    </submittedName>
</protein>
<keyword evidence="1" id="KW-0812">Transmembrane</keyword>
<keyword evidence="1" id="KW-1133">Transmembrane helix</keyword>
<proteinExistence type="predicted"/>
<keyword evidence="3" id="KW-1185">Reference proteome</keyword>
<reference evidence="2 3" key="1">
    <citation type="submission" date="2020-08" db="EMBL/GenBank/DDBJ databases">
        <title>Genome sequencing of Purple Non-Sulfur Bacteria from various extreme environments.</title>
        <authorList>
            <person name="Mayer M."/>
        </authorList>
    </citation>
    <scope>NUCLEOTIDE SEQUENCE [LARGE SCALE GENOMIC DNA]</scope>
    <source>
        <strain evidence="2 3">JA131</strain>
    </source>
</reference>
<evidence type="ECO:0000313" key="3">
    <source>
        <dbReference type="Proteomes" id="UP000554286"/>
    </source>
</evidence>
<sequence>MPALFYKEWLKLRPVLALLIAGTLAFSVYLFLSVRHQFRIEHAEMLYYQANHIGRLFYEDLRYVPLVTGVILAVAQILPEVQRGRLRLSLHLPIGLAPLVLAHLLIGLAALGVILALDLAVLALTIGTFFPAAFVASAVTTALPWMLAGVAAYLGGALALLEPDRRVQAANLVVTAGVVWLCHLSRQYGAYDHALWGLAGLVALMAPAVLLPAHRFRDGGGR</sequence>